<sequence length="235" mass="26253">MTFAASQSRPLAASPKTGEKSAQVAYATIKQRILDNEYAPGTAVLEQALANDLGLSRTPVREAMIRLEHEGLVRVVPRHGMTVLPLAPRDMTEIYQIMIGLELVATEQLAARQPSADEIAPLVEACDAMAAAMERDDLDSWAKADERFHLSLVELCGNRRLAAMVMAVWEQSHRARMFTLRLRPKPTDSTREHREVVEAILAGDPARATRLYRDHREKASGQMVRIIEQYGLTRL</sequence>
<accession>A0A3L7AN73</accession>
<feature type="domain" description="HTH gntR-type" evidence="4">
    <location>
        <begin position="19"/>
        <end position="86"/>
    </location>
</feature>
<dbReference type="Pfam" id="PF07729">
    <property type="entry name" value="FCD"/>
    <property type="match status" value="1"/>
</dbReference>
<dbReference type="PANTHER" id="PTHR43537">
    <property type="entry name" value="TRANSCRIPTIONAL REGULATOR, GNTR FAMILY"/>
    <property type="match status" value="1"/>
</dbReference>
<evidence type="ECO:0000313" key="6">
    <source>
        <dbReference type="Proteomes" id="UP000269692"/>
    </source>
</evidence>
<keyword evidence="6" id="KW-1185">Reference proteome</keyword>
<comment type="caution">
    <text evidence="5">The sequence shown here is derived from an EMBL/GenBank/DDBJ whole genome shotgun (WGS) entry which is preliminary data.</text>
</comment>
<evidence type="ECO:0000256" key="2">
    <source>
        <dbReference type="ARBA" id="ARBA00023125"/>
    </source>
</evidence>
<dbReference type="OrthoDB" id="9028214at2"/>
<dbReference type="SMART" id="SM00345">
    <property type="entry name" value="HTH_GNTR"/>
    <property type="match status" value="1"/>
</dbReference>
<keyword evidence="2" id="KW-0238">DNA-binding</keyword>
<dbReference type="Proteomes" id="UP000269692">
    <property type="component" value="Unassembled WGS sequence"/>
</dbReference>
<evidence type="ECO:0000313" key="5">
    <source>
        <dbReference type="EMBL" id="RLP81071.1"/>
    </source>
</evidence>
<dbReference type="Gene3D" id="1.20.120.530">
    <property type="entry name" value="GntR ligand-binding domain-like"/>
    <property type="match status" value="1"/>
</dbReference>
<evidence type="ECO:0000259" key="4">
    <source>
        <dbReference type="PROSITE" id="PS50949"/>
    </source>
</evidence>
<dbReference type="InterPro" id="IPR000524">
    <property type="entry name" value="Tscrpt_reg_HTH_GntR"/>
</dbReference>
<evidence type="ECO:0000256" key="3">
    <source>
        <dbReference type="ARBA" id="ARBA00023163"/>
    </source>
</evidence>
<dbReference type="SUPFAM" id="SSF46785">
    <property type="entry name" value="Winged helix' DNA-binding domain"/>
    <property type="match status" value="1"/>
</dbReference>
<dbReference type="PANTHER" id="PTHR43537:SF24">
    <property type="entry name" value="GLUCONATE OPERON TRANSCRIPTIONAL REPRESSOR"/>
    <property type="match status" value="1"/>
</dbReference>
<protein>
    <submittedName>
        <fullName evidence="5">GntR family transcriptional regulator</fullName>
    </submittedName>
</protein>
<dbReference type="EMBL" id="RCTF01000002">
    <property type="protein sequence ID" value="RLP81071.1"/>
    <property type="molecule type" value="Genomic_DNA"/>
</dbReference>
<dbReference type="InterPro" id="IPR008920">
    <property type="entry name" value="TF_FadR/GntR_C"/>
</dbReference>
<evidence type="ECO:0000256" key="1">
    <source>
        <dbReference type="ARBA" id="ARBA00023015"/>
    </source>
</evidence>
<organism evidence="5 6">
    <name type="scientific">Xanthobacter tagetidis</name>
    <dbReference type="NCBI Taxonomy" id="60216"/>
    <lineage>
        <taxon>Bacteria</taxon>
        <taxon>Pseudomonadati</taxon>
        <taxon>Pseudomonadota</taxon>
        <taxon>Alphaproteobacteria</taxon>
        <taxon>Hyphomicrobiales</taxon>
        <taxon>Xanthobacteraceae</taxon>
        <taxon>Xanthobacter</taxon>
    </lineage>
</organism>
<dbReference type="InterPro" id="IPR036390">
    <property type="entry name" value="WH_DNA-bd_sf"/>
</dbReference>
<proteinExistence type="predicted"/>
<dbReference type="RefSeq" id="WP_121621923.1">
    <property type="nucleotide sequence ID" value="NZ_JACIIW010000003.1"/>
</dbReference>
<dbReference type="AlphaFoldDB" id="A0A3L7AN73"/>
<dbReference type="Gene3D" id="1.10.10.10">
    <property type="entry name" value="Winged helix-like DNA-binding domain superfamily/Winged helix DNA-binding domain"/>
    <property type="match status" value="1"/>
</dbReference>
<dbReference type="GO" id="GO:0003677">
    <property type="term" value="F:DNA binding"/>
    <property type="evidence" value="ECO:0007669"/>
    <property type="project" value="UniProtKB-KW"/>
</dbReference>
<dbReference type="Pfam" id="PF00392">
    <property type="entry name" value="GntR"/>
    <property type="match status" value="1"/>
</dbReference>
<gene>
    <name evidence="5" type="ORF">D9R14_03490</name>
</gene>
<keyword evidence="1" id="KW-0805">Transcription regulation</keyword>
<dbReference type="PRINTS" id="PR00035">
    <property type="entry name" value="HTHGNTR"/>
</dbReference>
<dbReference type="SUPFAM" id="SSF48008">
    <property type="entry name" value="GntR ligand-binding domain-like"/>
    <property type="match status" value="1"/>
</dbReference>
<dbReference type="SMART" id="SM00895">
    <property type="entry name" value="FCD"/>
    <property type="match status" value="1"/>
</dbReference>
<keyword evidence="3" id="KW-0804">Transcription</keyword>
<dbReference type="GO" id="GO:0003700">
    <property type="term" value="F:DNA-binding transcription factor activity"/>
    <property type="evidence" value="ECO:0007669"/>
    <property type="project" value="InterPro"/>
</dbReference>
<dbReference type="PROSITE" id="PS50949">
    <property type="entry name" value="HTH_GNTR"/>
    <property type="match status" value="1"/>
</dbReference>
<dbReference type="CDD" id="cd07377">
    <property type="entry name" value="WHTH_GntR"/>
    <property type="match status" value="1"/>
</dbReference>
<reference evidence="5 6" key="1">
    <citation type="submission" date="2018-10" db="EMBL/GenBank/DDBJ databases">
        <title>Xanthobacter tagetidis genome sequencing and assembly.</title>
        <authorList>
            <person name="Maclea K.S."/>
            <person name="Goen A.E."/>
            <person name="Fatima S.A."/>
        </authorList>
    </citation>
    <scope>NUCLEOTIDE SEQUENCE [LARGE SCALE GENOMIC DNA]</scope>
    <source>
        <strain evidence="5 6">ATCC 700314</strain>
    </source>
</reference>
<dbReference type="InterPro" id="IPR011711">
    <property type="entry name" value="GntR_C"/>
</dbReference>
<dbReference type="InterPro" id="IPR036388">
    <property type="entry name" value="WH-like_DNA-bd_sf"/>
</dbReference>
<name>A0A3L7AN73_9HYPH</name>